<dbReference type="InterPro" id="IPR055557">
    <property type="entry name" value="DUF7133"/>
</dbReference>
<dbReference type="InterPro" id="IPR016024">
    <property type="entry name" value="ARM-type_fold"/>
</dbReference>
<dbReference type="GO" id="GO:0046872">
    <property type="term" value="F:metal ion binding"/>
    <property type="evidence" value="ECO:0007669"/>
    <property type="project" value="UniProtKB-KW"/>
</dbReference>
<dbReference type="Gene3D" id="1.10.760.10">
    <property type="entry name" value="Cytochrome c-like domain"/>
    <property type="match status" value="1"/>
</dbReference>
<evidence type="ECO:0000313" key="8">
    <source>
        <dbReference type="Proteomes" id="UP000295807"/>
    </source>
</evidence>
<organism evidence="7 8">
    <name type="scientific">Anseongella ginsenosidimutans</name>
    <dbReference type="NCBI Taxonomy" id="496056"/>
    <lineage>
        <taxon>Bacteria</taxon>
        <taxon>Pseudomonadati</taxon>
        <taxon>Bacteroidota</taxon>
        <taxon>Sphingobacteriia</taxon>
        <taxon>Sphingobacteriales</taxon>
        <taxon>Sphingobacteriaceae</taxon>
        <taxon>Anseongella</taxon>
    </lineage>
</organism>
<dbReference type="PROSITE" id="PS51007">
    <property type="entry name" value="CYTC"/>
    <property type="match status" value="1"/>
</dbReference>
<comment type="caution">
    <text evidence="7">The sequence shown here is derived from an EMBL/GenBank/DDBJ whole genome shotgun (WGS) entry which is preliminary data.</text>
</comment>
<evidence type="ECO:0000256" key="1">
    <source>
        <dbReference type="ARBA" id="ARBA00022617"/>
    </source>
</evidence>
<dbReference type="PROSITE" id="PS51257">
    <property type="entry name" value="PROKAR_LIPOPROTEIN"/>
    <property type="match status" value="1"/>
</dbReference>
<proteinExistence type="predicted"/>
<evidence type="ECO:0000256" key="3">
    <source>
        <dbReference type="ARBA" id="ARBA00023004"/>
    </source>
</evidence>
<dbReference type="Pfam" id="PF00034">
    <property type="entry name" value="Cytochrom_C"/>
    <property type="match status" value="1"/>
</dbReference>
<dbReference type="RefSeq" id="WP_132128532.1">
    <property type="nucleotide sequence ID" value="NZ_CP042432.1"/>
</dbReference>
<dbReference type="SUPFAM" id="SSF48371">
    <property type="entry name" value="ARM repeat"/>
    <property type="match status" value="2"/>
</dbReference>
<name>A0A4R3KU39_9SPHI</name>
<dbReference type="InterPro" id="IPR011989">
    <property type="entry name" value="ARM-like"/>
</dbReference>
<evidence type="ECO:0000259" key="6">
    <source>
        <dbReference type="PROSITE" id="PS51007"/>
    </source>
</evidence>
<feature type="chain" id="PRO_5020744595" evidence="5">
    <location>
        <begin position="23"/>
        <end position="1276"/>
    </location>
</feature>
<dbReference type="Pfam" id="PF23500">
    <property type="entry name" value="DUF7133"/>
    <property type="match status" value="1"/>
</dbReference>
<accession>A0A4R3KU39</accession>
<dbReference type="InterPro" id="IPR011041">
    <property type="entry name" value="Quinoprot_gluc/sorb_DH_b-prop"/>
</dbReference>
<dbReference type="Gene3D" id="2.120.10.30">
    <property type="entry name" value="TolB, C-terminal domain"/>
    <property type="match status" value="1"/>
</dbReference>
<feature type="signal peptide" evidence="5">
    <location>
        <begin position="1"/>
        <end position="22"/>
    </location>
</feature>
<keyword evidence="2 4" id="KW-0479">Metal-binding</keyword>
<dbReference type="InterPro" id="IPR036909">
    <property type="entry name" value="Cyt_c-like_dom_sf"/>
</dbReference>
<dbReference type="EMBL" id="SMAD01000003">
    <property type="protein sequence ID" value="TCS88313.1"/>
    <property type="molecule type" value="Genomic_DNA"/>
</dbReference>
<protein>
    <submittedName>
        <fullName evidence="7">Putative membrane-bound dehydrogenase-like protein</fullName>
    </submittedName>
</protein>
<dbReference type="GO" id="GO:0020037">
    <property type="term" value="F:heme binding"/>
    <property type="evidence" value="ECO:0007669"/>
    <property type="project" value="InterPro"/>
</dbReference>
<dbReference type="PANTHER" id="PTHR33546">
    <property type="entry name" value="LARGE, MULTIFUNCTIONAL SECRETED PROTEIN-RELATED"/>
    <property type="match status" value="1"/>
</dbReference>
<keyword evidence="8" id="KW-1185">Reference proteome</keyword>
<dbReference type="Pfam" id="PF14100">
    <property type="entry name" value="DUF6807"/>
    <property type="match status" value="1"/>
</dbReference>
<dbReference type="Gene3D" id="1.25.10.10">
    <property type="entry name" value="Leucine-rich Repeat Variant"/>
    <property type="match status" value="1"/>
</dbReference>
<dbReference type="OrthoDB" id="9811395at2"/>
<keyword evidence="1 4" id="KW-0349">Heme</keyword>
<dbReference type="PANTHER" id="PTHR33546:SF1">
    <property type="entry name" value="LARGE, MULTIFUNCTIONAL SECRETED PROTEIN"/>
    <property type="match status" value="1"/>
</dbReference>
<dbReference type="InterPro" id="IPR013427">
    <property type="entry name" value="Haem-bd_dom_put"/>
</dbReference>
<evidence type="ECO:0000256" key="2">
    <source>
        <dbReference type="ARBA" id="ARBA00022723"/>
    </source>
</evidence>
<keyword evidence="5" id="KW-0732">Signal</keyword>
<dbReference type="Proteomes" id="UP000295807">
    <property type="component" value="Unassembled WGS sequence"/>
</dbReference>
<dbReference type="InterPro" id="IPR009056">
    <property type="entry name" value="Cyt_c-like_dom"/>
</dbReference>
<dbReference type="GO" id="GO:0009055">
    <property type="term" value="F:electron transfer activity"/>
    <property type="evidence" value="ECO:0007669"/>
    <property type="project" value="InterPro"/>
</dbReference>
<dbReference type="NCBIfam" id="TIGR02604">
    <property type="entry name" value="Piru_Ver_Nterm"/>
    <property type="match status" value="1"/>
</dbReference>
<evidence type="ECO:0000256" key="5">
    <source>
        <dbReference type="SAM" id="SignalP"/>
    </source>
</evidence>
<dbReference type="SUPFAM" id="SSF46626">
    <property type="entry name" value="Cytochrome c"/>
    <property type="match status" value="1"/>
</dbReference>
<feature type="domain" description="Cytochrome c" evidence="6">
    <location>
        <begin position="1145"/>
        <end position="1276"/>
    </location>
</feature>
<dbReference type="AlphaFoldDB" id="A0A4R3KU39"/>
<dbReference type="SUPFAM" id="SSF50952">
    <property type="entry name" value="Soluble quinoprotein glucose dehydrogenase"/>
    <property type="match status" value="1"/>
</dbReference>
<dbReference type="InterPro" id="IPR029475">
    <property type="entry name" value="DUF6807"/>
</dbReference>
<reference evidence="7 8" key="1">
    <citation type="submission" date="2019-03" db="EMBL/GenBank/DDBJ databases">
        <title>Genomic Encyclopedia of Type Strains, Phase IV (KMG-IV): sequencing the most valuable type-strain genomes for metagenomic binning, comparative biology and taxonomic classification.</title>
        <authorList>
            <person name="Goeker M."/>
        </authorList>
    </citation>
    <scope>NUCLEOTIDE SEQUENCE [LARGE SCALE GENOMIC DNA]</scope>
    <source>
        <strain evidence="7 8">DSM 21100</strain>
    </source>
</reference>
<dbReference type="InterPro" id="IPR013428">
    <property type="entry name" value="Membrane-bound_put_N"/>
</dbReference>
<gene>
    <name evidence="7" type="ORF">EDD80_103176</name>
</gene>
<evidence type="ECO:0000313" key="7">
    <source>
        <dbReference type="EMBL" id="TCS88313.1"/>
    </source>
</evidence>
<keyword evidence="3 4" id="KW-0408">Iron</keyword>
<sequence length="1276" mass="143123">MTKPIAAVLLLLSAAVFSCVFRQSPKQGSLPEEGPASADTIFHIKYDEEAGTISVFRGNESSPVLTQNARENFRPYIHPIAAPDGKGTLTEYSPGHHKHQTGLYWGFTRLNGRDYFHHPGEDHWRRVAARVISGEGSLVKWQTVYDLLDENGEVVLTETQNWSMQLREGKYILDLEWKGEARKEVTIGKYDYGGLFLRMPWKEGIRGQVVNTARQRNEKAEGQRAMWVDVGMQVEGRSDLAHIAIFDHPDNGGYPHAWRVDHQMGIGPARSREADWKIAHGATEIIRHQLVVYTGELNDVKLNKAWAEFSGKEPTYATSALWAIAQKEGLDAKFLTPEEAVKSMSLIEGFAANVWASEPMITQPMAFCWDSRGRLWIAENRDYESRSHGFSNSGDSRILILEDTDRDGKADSKKVFMEGIAFPAAIAVGFDGVFIGAPPNLLFVPDRNRNDKADMDDIEVRLTGWGIRDRHETLNSLHWGPDGWLYGLQGFATPSRVRKPAGEGRIYGHKDPFPEEEILSGEGTDINGGVWRYHPLEDKFEVVAHGFSNPWGIDYNAKGQLFITACVIPHLWHVIPGGIYHRQGGQHFNPYTYNDIKTIADHSHRSAHGGARIYQSDAFPEEQQGRIFMANIHEHAILSDILERKGSGYTGKHGEDVMTANNAQWVGFSLEIGPDGALYVLDWHDADICGKEVLNHETGRIFRISPEHSLAENWEGRYANLEEMADEQLVSLQTSKSDWHSRRARLELQNRAAKGKLSTGTHAQLREIFLKENNPDWRLRAMWTLHVTGGFTMNQLISALEDEDEYVRAWAIQLICEKKQVPVKAMAKFYRMGAGDPSAVVRLYLASALQRINVFSRFTLAGELVKHAEDSSDHNLPKMIWYGIEPLMKVSPGRTLDIALKSRIPLITRYIARRAVDADALEALVACIGKEPPVLTDLLKGMQNGLEGRIDLVKPAGWDQVYARLLDQGGEVEELAIHIAQYFGDREAVRQYFSTLKNKNAPAADRAKALEALAAQQREELVPELPALLEDPGLRGAAISAIAAYEEEHLGELLLRRYPQFTSEEKLRAIHTLSSRPAYGWQLTQAIKNGRITKREVPVDVARQLRRVVGSGFVEVWGPIDQLPSVEKAYKEYRGLLSTAALAGADLEKGRTLFMRTCGSCHKMYGKGAEIGPDLTGSNRSDIDYLLFNVLEPSSEIQDDYKLVVITTRDGRTYSGNIIGENDRQITLRMVGQEPVIINKSTIQTRETTPLSMMPAGLFEPLTDQEIIDLVAYLRS</sequence>
<dbReference type="InterPro" id="IPR011042">
    <property type="entry name" value="6-blade_b-propeller_TolB-like"/>
</dbReference>
<dbReference type="NCBIfam" id="TIGR02603">
    <property type="entry name" value="CxxCH_TIGR02603"/>
    <property type="match status" value="1"/>
</dbReference>
<evidence type="ECO:0000256" key="4">
    <source>
        <dbReference type="PROSITE-ProRule" id="PRU00433"/>
    </source>
</evidence>